<dbReference type="RefSeq" id="WP_232592814.1">
    <property type="nucleotide sequence ID" value="NZ_BSPD01000065.1"/>
</dbReference>
<comment type="caution">
    <text evidence="2">The sequence shown here is derived from an EMBL/GenBank/DDBJ whole genome shotgun (WGS) entry which is preliminary data.</text>
</comment>
<feature type="transmembrane region" description="Helical" evidence="1">
    <location>
        <begin position="115"/>
        <end position="134"/>
    </location>
</feature>
<evidence type="ECO:0000256" key="1">
    <source>
        <dbReference type="SAM" id="Phobius"/>
    </source>
</evidence>
<protein>
    <submittedName>
        <fullName evidence="2">Membrane protein</fullName>
    </submittedName>
</protein>
<dbReference type="AlphaFoldDB" id="A0AA37WN91"/>
<evidence type="ECO:0000313" key="3">
    <source>
        <dbReference type="Proteomes" id="UP001156870"/>
    </source>
</evidence>
<accession>A0AA37WN91</accession>
<feature type="transmembrane region" description="Helical" evidence="1">
    <location>
        <begin position="56"/>
        <end position="73"/>
    </location>
</feature>
<feature type="transmembrane region" description="Helical" evidence="1">
    <location>
        <begin position="140"/>
        <end position="162"/>
    </location>
</feature>
<dbReference type="Pfam" id="PF04307">
    <property type="entry name" value="YdjM"/>
    <property type="match status" value="1"/>
</dbReference>
<feature type="transmembrane region" description="Helical" evidence="1">
    <location>
        <begin position="79"/>
        <end position="103"/>
    </location>
</feature>
<keyword evidence="1" id="KW-0472">Membrane</keyword>
<dbReference type="EMBL" id="BSPD01000065">
    <property type="protein sequence ID" value="GLS27155.1"/>
    <property type="molecule type" value="Genomic_DNA"/>
</dbReference>
<gene>
    <name evidence="2" type="ORF">GCM10007877_28740</name>
</gene>
<name>A0AA37WN91_9GAMM</name>
<evidence type="ECO:0000313" key="2">
    <source>
        <dbReference type="EMBL" id="GLS27155.1"/>
    </source>
</evidence>
<keyword evidence="3" id="KW-1185">Reference proteome</keyword>
<dbReference type="InterPro" id="IPR007404">
    <property type="entry name" value="YdjM-like"/>
</dbReference>
<organism evidence="2 3">
    <name type="scientific">Marinibactrum halimedae</name>
    <dbReference type="NCBI Taxonomy" id="1444977"/>
    <lineage>
        <taxon>Bacteria</taxon>
        <taxon>Pseudomonadati</taxon>
        <taxon>Pseudomonadota</taxon>
        <taxon>Gammaproteobacteria</taxon>
        <taxon>Cellvibrionales</taxon>
        <taxon>Cellvibrionaceae</taxon>
        <taxon>Marinibactrum</taxon>
    </lineage>
</organism>
<reference evidence="2 3" key="1">
    <citation type="journal article" date="2014" name="Int. J. Syst. Evol. Microbiol.">
        <title>Complete genome sequence of Corynebacterium casei LMG S-19264T (=DSM 44701T), isolated from a smear-ripened cheese.</title>
        <authorList>
            <consortium name="US DOE Joint Genome Institute (JGI-PGF)"/>
            <person name="Walter F."/>
            <person name="Albersmeier A."/>
            <person name="Kalinowski J."/>
            <person name="Ruckert C."/>
        </authorList>
    </citation>
    <scope>NUCLEOTIDE SEQUENCE [LARGE SCALE GENOMIC DNA]</scope>
    <source>
        <strain evidence="2 3">NBRC 110095</strain>
    </source>
</reference>
<dbReference type="Proteomes" id="UP001156870">
    <property type="component" value="Unassembled WGS sequence"/>
</dbReference>
<feature type="transmembrane region" description="Helical" evidence="1">
    <location>
        <begin position="182"/>
        <end position="203"/>
    </location>
</feature>
<keyword evidence="1" id="KW-0812">Transmembrane</keyword>
<sequence>MANFNTHLAGAAVVAGITVSGALSFQLITIGQAATLWLVGMLGGIMPDVDSDNSHAVSAMFTGLGALASFLTAQKLAGLPLLTIWLAMMAAFFIVRVPLIWVFKELTVHRGAFHSLIAAVSFGLGTTFFSYKIFAASINYAWAIGFMMFVGYITHLLLDELYSVDLSGMTIKRSFGTAIKPIDLDSIPASIVFALVAFGSWWFMPTSSYSFASIPSFSNLKGLMLGT</sequence>
<keyword evidence="1" id="KW-1133">Transmembrane helix</keyword>
<proteinExistence type="predicted"/>